<name>A0A412DFP2_BACSE</name>
<accession>A0A412DFP2</accession>
<gene>
    <name evidence="1" type="ORF">DWY65_13200</name>
</gene>
<evidence type="ECO:0000313" key="1">
    <source>
        <dbReference type="EMBL" id="RGR10681.1"/>
    </source>
</evidence>
<comment type="caution">
    <text evidence="1">The sequence shown here is derived from an EMBL/GenBank/DDBJ whole genome shotgun (WGS) entry which is preliminary data.</text>
</comment>
<evidence type="ECO:0000313" key="2">
    <source>
        <dbReference type="Proteomes" id="UP000283310"/>
    </source>
</evidence>
<dbReference type="AlphaFoldDB" id="A0A412DFP2"/>
<sequence>MSKLTFACNLFLFRHGLHGKHRFSLFFSVKSTKSVPKRNHQMYFDTLSYIYHRFTFLLPPHTPVYLPAGNSIPCK</sequence>
<protein>
    <submittedName>
        <fullName evidence="1">Uncharacterized protein</fullName>
    </submittedName>
</protein>
<dbReference type="Proteomes" id="UP000283310">
    <property type="component" value="Unassembled WGS sequence"/>
</dbReference>
<organism evidence="1 2">
    <name type="scientific">Bacteroides stercoris</name>
    <dbReference type="NCBI Taxonomy" id="46506"/>
    <lineage>
        <taxon>Bacteria</taxon>
        <taxon>Pseudomonadati</taxon>
        <taxon>Bacteroidota</taxon>
        <taxon>Bacteroidia</taxon>
        <taxon>Bacteroidales</taxon>
        <taxon>Bacteroidaceae</taxon>
        <taxon>Bacteroides</taxon>
    </lineage>
</organism>
<reference evidence="1 2" key="1">
    <citation type="submission" date="2018-08" db="EMBL/GenBank/DDBJ databases">
        <title>A genome reference for cultivated species of the human gut microbiota.</title>
        <authorList>
            <person name="Zou Y."/>
            <person name="Xue W."/>
            <person name="Luo G."/>
        </authorList>
    </citation>
    <scope>NUCLEOTIDE SEQUENCE [LARGE SCALE GENOMIC DNA]</scope>
    <source>
        <strain evidence="1 2">AF26-20BH</strain>
    </source>
</reference>
<proteinExistence type="predicted"/>
<dbReference type="EMBL" id="QRTW01000027">
    <property type="protein sequence ID" value="RGR10681.1"/>
    <property type="molecule type" value="Genomic_DNA"/>
</dbReference>